<gene>
    <name evidence="2" type="ORF">C7B65_03595</name>
</gene>
<dbReference type="Proteomes" id="UP000238634">
    <property type="component" value="Unassembled WGS sequence"/>
</dbReference>
<reference evidence="2 3" key="2">
    <citation type="submission" date="2018-03" db="EMBL/GenBank/DDBJ databases">
        <title>The ancient ancestry and fast evolution of plastids.</title>
        <authorList>
            <person name="Moore K.R."/>
            <person name="Magnabosco C."/>
            <person name="Momper L."/>
            <person name="Gold D.A."/>
            <person name="Bosak T."/>
            <person name="Fournier G.P."/>
        </authorList>
    </citation>
    <scope>NUCLEOTIDE SEQUENCE [LARGE SCALE GENOMIC DNA]</scope>
    <source>
        <strain evidence="2 3">ULC007</strain>
    </source>
</reference>
<keyword evidence="3" id="KW-1185">Reference proteome</keyword>
<accession>A0A2T1DMM7</accession>
<comment type="caution">
    <text evidence="2">The sequence shown here is derived from an EMBL/GenBank/DDBJ whole genome shotgun (WGS) entry which is preliminary data.</text>
</comment>
<name>A0A2T1DMM7_9CYAN</name>
<evidence type="ECO:0000313" key="3">
    <source>
        <dbReference type="Proteomes" id="UP000238634"/>
    </source>
</evidence>
<evidence type="ECO:0000256" key="1">
    <source>
        <dbReference type="SAM" id="Phobius"/>
    </source>
</evidence>
<protein>
    <submittedName>
        <fullName evidence="2">Uncharacterized protein</fullName>
    </submittedName>
</protein>
<evidence type="ECO:0000313" key="2">
    <source>
        <dbReference type="EMBL" id="PSB21674.1"/>
    </source>
</evidence>
<organism evidence="2 3">
    <name type="scientific">Phormidesmis priestleyi ULC007</name>
    <dbReference type="NCBI Taxonomy" id="1920490"/>
    <lineage>
        <taxon>Bacteria</taxon>
        <taxon>Bacillati</taxon>
        <taxon>Cyanobacteriota</taxon>
        <taxon>Cyanophyceae</taxon>
        <taxon>Leptolyngbyales</taxon>
        <taxon>Leptolyngbyaceae</taxon>
        <taxon>Phormidesmis</taxon>
    </lineage>
</organism>
<sequence length="123" mass="13410">MQSSDFNQPADFQFSAQSALAESPPLSASQSATAIATQDAALLIIPLCFVAIWAAVVCVISNTWKPSRKEIESNKHTSQLPCKKCAYFNNNPYIKCAANPHIAMTKAANDCGDFQSRDQKTLR</sequence>
<dbReference type="STRING" id="1920490.GCA_001895925_01707"/>
<reference evidence="2 3" key="1">
    <citation type="submission" date="2018-02" db="EMBL/GenBank/DDBJ databases">
        <authorList>
            <person name="Cohen D.B."/>
            <person name="Kent A.D."/>
        </authorList>
    </citation>
    <scope>NUCLEOTIDE SEQUENCE [LARGE SCALE GENOMIC DNA]</scope>
    <source>
        <strain evidence="2 3">ULC007</strain>
    </source>
</reference>
<dbReference type="EMBL" id="PVWG01000002">
    <property type="protein sequence ID" value="PSB21674.1"/>
    <property type="molecule type" value="Genomic_DNA"/>
</dbReference>
<dbReference type="OrthoDB" id="530924at2"/>
<keyword evidence="1" id="KW-1133">Transmembrane helix</keyword>
<feature type="transmembrane region" description="Helical" evidence="1">
    <location>
        <begin position="40"/>
        <end position="60"/>
    </location>
</feature>
<keyword evidence="1" id="KW-0472">Membrane</keyword>
<dbReference type="AlphaFoldDB" id="A0A2T1DMM7"/>
<proteinExistence type="predicted"/>
<dbReference type="RefSeq" id="WP_073069523.1">
    <property type="nucleotide sequence ID" value="NZ_MPPI01000002.1"/>
</dbReference>
<keyword evidence="1" id="KW-0812">Transmembrane</keyword>